<sequence length="227" mass="25850">MKIFEYIIAISLLLILFLLSPKYTSNHSLEVAHSSLLAHLKMLQMTALSDDSAFLQGADTRDMLRNYPSLNANALLSHHHNAMWQVQFHLGKVYTTHSYSLYIDTPRFASTTHFDSRPMAGDIILKNMDRKCLSAYNNTNTAQECKNNAFMFVRLGEYFGVEHILIESDSFCKERQGARVYFDRYGTPYCGNIPTPLRSPFKVTLLKGTYMKSVCILPQNGLITTQC</sequence>
<dbReference type="RefSeq" id="WP_034362481.1">
    <property type="nucleotide sequence ID" value="NZ_CAJUDB010000005.1"/>
</dbReference>
<dbReference type="OrthoDB" id="5363195at2"/>
<dbReference type="Proteomes" id="UP000029707">
    <property type="component" value="Unassembled WGS sequence"/>
</dbReference>
<gene>
    <name evidence="1" type="ORF">LS65_006445</name>
</gene>
<dbReference type="STRING" id="425400.LS65_06390"/>
<evidence type="ECO:0000313" key="2">
    <source>
        <dbReference type="Proteomes" id="UP000029707"/>
    </source>
</evidence>
<dbReference type="AlphaFoldDB" id="A0A4U8TN87"/>
<keyword evidence="2" id="KW-1185">Reference proteome</keyword>
<dbReference type="GeneID" id="82321755"/>
<name>A0A4U8TN87_9HELI</name>
<protein>
    <submittedName>
        <fullName evidence="1">Uncharacterized protein</fullName>
    </submittedName>
</protein>
<accession>A0A4U8TN87</accession>
<reference evidence="1 2" key="1">
    <citation type="journal article" date="2014" name="Genome Announc.">
        <title>Draft genome sequences of eight enterohepatic helicobacter species isolated from both laboratory and wild rodents.</title>
        <authorList>
            <person name="Sheh A."/>
            <person name="Shen Z."/>
            <person name="Fox J.G."/>
        </authorList>
    </citation>
    <scope>NUCLEOTIDE SEQUENCE [LARGE SCALE GENOMIC DNA]</scope>
    <source>
        <strain evidence="1 2">MIT 01-6451</strain>
    </source>
</reference>
<evidence type="ECO:0000313" key="1">
    <source>
        <dbReference type="EMBL" id="TLE01249.1"/>
    </source>
</evidence>
<proteinExistence type="predicted"/>
<organism evidence="1 2">
    <name type="scientific">Helicobacter japonicus</name>
    <dbReference type="NCBI Taxonomy" id="425400"/>
    <lineage>
        <taxon>Bacteria</taxon>
        <taxon>Pseudomonadati</taxon>
        <taxon>Campylobacterota</taxon>
        <taxon>Epsilonproteobacteria</taxon>
        <taxon>Campylobacterales</taxon>
        <taxon>Helicobacteraceae</taxon>
        <taxon>Helicobacter</taxon>
    </lineage>
</organism>
<dbReference type="EMBL" id="JRMQ02000008">
    <property type="protein sequence ID" value="TLE01249.1"/>
    <property type="molecule type" value="Genomic_DNA"/>
</dbReference>
<comment type="caution">
    <text evidence="1">The sequence shown here is derived from an EMBL/GenBank/DDBJ whole genome shotgun (WGS) entry which is preliminary data.</text>
</comment>